<dbReference type="InterPro" id="IPR011032">
    <property type="entry name" value="GroES-like_sf"/>
</dbReference>
<feature type="domain" description="Enoyl reductase (ER)" evidence="1">
    <location>
        <begin position="16"/>
        <end position="353"/>
    </location>
</feature>
<dbReference type="EMBL" id="JAPDRK010000009">
    <property type="protein sequence ID" value="KAJ9608805.1"/>
    <property type="molecule type" value="Genomic_DNA"/>
</dbReference>
<dbReference type="SMART" id="SM00829">
    <property type="entry name" value="PKS_ER"/>
    <property type="match status" value="1"/>
</dbReference>
<protein>
    <recommendedName>
        <fullName evidence="1">Enoyl reductase (ER) domain-containing protein</fullName>
    </recommendedName>
</protein>
<evidence type="ECO:0000313" key="3">
    <source>
        <dbReference type="Proteomes" id="UP001172673"/>
    </source>
</evidence>
<dbReference type="Gene3D" id="3.90.180.10">
    <property type="entry name" value="Medium-chain alcohol dehydrogenases, catalytic domain"/>
    <property type="match status" value="1"/>
</dbReference>
<dbReference type="InterPro" id="IPR013154">
    <property type="entry name" value="ADH-like_N"/>
</dbReference>
<sequence>MAPKVSKAIVLRHIPGRKGEVYYPIEKIFLPIPPLSANSVLVKISAVALNHRDFYVRQDLYPNVRFGVPLCCDGSGTVIAVGSAVSQKWLNRRVIINPGQGWDNHPGAPESECGYRTLGASPAGTGTLQEYMTVDEKDVFAMPEHLNDAEAAALPTAGLTAWRALMINSRNAIPGRNILITGVGGGVALMAMQFALAAGCNVFVTSGSSEKLRRAEEMGAHGGALYTDSNWDEKLLKLLPRERGRFDAIVDSAGGDIVDRGVRLLKNGGVIVTLGMTLGPSVKYPMKAVIRQIALVGTGMGSRKDLGDMLEFVHANRITPVVSRAISGIDDVEQIDAFIGEMGKGSQFGKLVVEIEKKEGLSKL</sequence>
<dbReference type="SUPFAM" id="SSF51735">
    <property type="entry name" value="NAD(P)-binding Rossmann-fold domains"/>
    <property type="match status" value="1"/>
</dbReference>
<dbReference type="InterPro" id="IPR036291">
    <property type="entry name" value="NAD(P)-bd_dom_sf"/>
</dbReference>
<comment type="caution">
    <text evidence="2">The sequence shown here is derived from an EMBL/GenBank/DDBJ whole genome shotgun (WGS) entry which is preliminary data.</text>
</comment>
<dbReference type="PANTHER" id="PTHR45033:SF3">
    <property type="entry name" value="DEHYDROGENASE, PUTATIVE (AFU_ORTHOLOGUE AFUA_2G13270)-RELATED"/>
    <property type="match status" value="1"/>
</dbReference>
<name>A0AA39CHT7_9EURO</name>
<dbReference type="InterPro" id="IPR020843">
    <property type="entry name" value="ER"/>
</dbReference>
<reference evidence="2" key="1">
    <citation type="submission" date="2022-10" db="EMBL/GenBank/DDBJ databases">
        <title>Culturing micro-colonial fungi from biological soil crusts in the Mojave desert and describing Neophaeococcomyces mojavensis, and introducing the new genera and species Taxawa tesnikishii.</title>
        <authorList>
            <person name="Kurbessoian T."/>
            <person name="Stajich J.E."/>
        </authorList>
    </citation>
    <scope>NUCLEOTIDE SEQUENCE</scope>
    <source>
        <strain evidence="2">TK_41</strain>
    </source>
</reference>
<dbReference type="Gene3D" id="3.40.50.720">
    <property type="entry name" value="NAD(P)-binding Rossmann-like Domain"/>
    <property type="match status" value="1"/>
</dbReference>
<dbReference type="GO" id="GO:0016491">
    <property type="term" value="F:oxidoreductase activity"/>
    <property type="evidence" value="ECO:0007669"/>
    <property type="project" value="InterPro"/>
</dbReference>
<dbReference type="FunFam" id="3.40.50.720:FF:000481">
    <property type="entry name" value="Alcohol dehydrogenase, variant"/>
    <property type="match status" value="1"/>
</dbReference>
<organism evidence="2 3">
    <name type="scientific">Cladophialophora chaetospira</name>
    <dbReference type="NCBI Taxonomy" id="386627"/>
    <lineage>
        <taxon>Eukaryota</taxon>
        <taxon>Fungi</taxon>
        <taxon>Dikarya</taxon>
        <taxon>Ascomycota</taxon>
        <taxon>Pezizomycotina</taxon>
        <taxon>Eurotiomycetes</taxon>
        <taxon>Chaetothyriomycetidae</taxon>
        <taxon>Chaetothyriales</taxon>
        <taxon>Herpotrichiellaceae</taxon>
        <taxon>Cladophialophora</taxon>
    </lineage>
</organism>
<proteinExistence type="predicted"/>
<dbReference type="Pfam" id="PF08240">
    <property type="entry name" value="ADH_N"/>
    <property type="match status" value="1"/>
</dbReference>
<dbReference type="PANTHER" id="PTHR45033">
    <property type="match status" value="1"/>
</dbReference>
<dbReference type="InterPro" id="IPR052711">
    <property type="entry name" value="Zinc_ADH-like"/>
</dbReference>
<dbReference type="InterPro" id="IPR013149">
    <property type="entry name" value="ADH-like_C"/>
</dbReference>
<dbReference type="AlphaFoldDB" id="A0AA39CHT7"/>
<dbReference type="Pfam" id="PF00107">
    <property type="entry name" value="ADH_zinc_N"/>
    <property type="match status" value="1"/>
</dbReference>
<keyword evidence="3" id="KW-1185">Reference proteome</keyword>
<dbReference type="Proteomes" id="UP001172673">
    <property type="component" value="Unassembled WGS sequence"/>
</dbReference>
<gene>
    <name evidence="2" type="ORF">H2200_006576</name>
</gene>
<evidence type="ECO:0000313" key="2">
    <source>
        <dbReference type="EMBL" id="KAJ9608805.1"/>
    </source>
</evidence>
<evidence type="ECO:0000259" key="1">
    <source>
        <dbReference type="SMART" id="SM00829"/>
    </source>
</evidence>
<accession>A0AA39CHT7</accession>
<dbReference type="SUPFAM" id="SSF50129">
    <property type="entry name" value="GroES-like"/>
    <property type="match status" value="1"/>
</dbReference>